<reference evidence="7" key="2">
    <citation type="submission" date="2023-08" db="EMBL/GenBank/DDBJ databases">
        <title>Nitrogen cycling bacteria in agricultural field soils.</title>
        <authorList>
            <person name="Jang J."/>
        </authorList>
    </citation>
    <scope>NUCLEOTIDE SEQUENCE</scope>
    <source>
        <strain evidence="7">PS3-36</strain>
    </source>
</reference>
<proteinExistence type="predicted"/>
<feature type="transmembrane region" description="Helical" evidence="6">
    <location>
        <begin position="119"/>
        <end position="139"/>
    </location>
</feature>
<feature type="transmembrane region" description="Helical" evidence="6">
    <location>
        <begin position="361"/>
        <end position="378"/>
    </location>
</feature>
<feature type="transmembrane region" description="Helical" evidence="6">
    <location>
        <begin position="257"/>
        <end position="278"/>
    </location>
</feature>
<dbReference type="Proteomes" id="UP000295132">
    <property type="component" value="Unassembled WGS sequence"/>
</dbReference>
<dbReference type="Proteomes" id="UP001178888">
    <property type="component" value="Unassembled WGS sequence"/>
</dbReference>
<reference evidence="8 9" key="1">
    <citation type="submission" date="2019-03" db="EMBL/GenBank/DDBJ databases">
        <title>Bacillus niacini sp. nov. a Nicotinate-Metabolizing Mesophile Isolated from Soil.</title>
        <authorList>
            <person name="Zhang G."/>
        </authorList>
    </citation>
    <scope>NUCLEOTIDE SEQUENCE [LARGE SCALE GENOMIC DNA]</scope>
    <source>
        <strain evidence="8 9">WN066</strain>
    </source>
</reference>
<keyword evidence="3 6" id="KW-0812">Transmembrane</keyword>
<dbReference type="GO" id="GO:0005886">
    <property type="term" value="C:plasma membrane"/>
    <property type="evidence" value="ECO:0007669"/>
    <property type="project" value="UniProtKB-SubCell"/>
</dbReference>
<keyword evidence="4 6" id="KW-1133">Transmembrane helix</keyword>
<evidence type="ECO:0000256" key="2">
    <source>
        <dbReference type="ARBA" id="ARBA00022475"/>
    </source>
</evidence>
<evidence type="ECO:0000313" key="8">
    <source>
        <dbReference type="EMBL" id="TDK62412.1"/>
    </source>
</evidence>
<keyword evidence="5 6" id="KW-0472">Membrane</keyword>
<dbReference type="InterPro" id="IPR050833">
    <property type="entry name" value="Poly_Biosynth_Transport"/>
</dbReference>
<evidence type="ECO:0000256" key="6">
    <source>
        <dbReference type="SAM" id="Phobius"/>
    </source>
</evidence>
<feature type="transmembrane region" description="Helical" evidence="6">
    <location>
        <begin position="290"/>
        <end position="311"/>
    </location>
</feature>
<dbReference type="EMBL" id="SMYO01000004">
    <property type="protein sequence ID" value="TDK62412.1"/>
    <property type="molecule type" value="Genomic_DNA"/>
</dbReference>
<evidence type="ECO:0000313" key="10">
    <source>
        <dbReference type="Proteomes" id="UP001178888"/>
    </source>
</evidence>
<feature type="transmembrane region" description="Helical" evidence="6">
    <location>
        <begin position="151"/>
        <end position="170"/>
    </location>
</feature>
<evidence type="ECO:0000256" key="5">
    <source>
        <dbReference type="ARBA" id="ARBA00023136"/>
    </source>
</evidence>
<name>A0A4R5VTT4_9BACI</name>
<feature type="transmembrane region" description="Helical" evidence="6">
    <location>
        <begin position="176"/>
        <end position="196"/>
    </location>
</feature>
<dbReference type="EMBL" id="JAVGVR010000001">
    <property type="protein sequence ID" value="MDQ6600123.1"/>
    <property type="molecule type" value="Genomic_DNA"/>
</dbReference>
<evidence type="ECO:0000313" key="9">
    <source>
        <dbReference type="Proteomes" id="UP000295132"/>
    </source>
</evidence>
<evidence type="ECO:0000313" key="7">
    <source>
        <dbReference type="EMBL" id="MDQ6600123.1"/>
    </source>
</evidence>
<accession>A0A4R5VTT4</accession>
<feature type="transmembrane region" description="Helical" evidence="6">
    <location>
        <begin position="384"/>
        <end position="405"/>
    </location>
</feature>
<feature type="transmembrane region" description="Helical" evidence="6">
    <location>
        <begin position="417"/>
        <end position="434"/>
    </location>
</feature>
<feature type="transmembrane region" description="Helical" evidence="6">
    <location>
        <begin position="89"/>
        <end position="107"/>
    </location>
</feature>
<keyword evidence="10" id="KW-1185">Reference proteome</keyword>
<feature type="transmembrane region" description="Helical" evidence="6">
    <location>
        <begin position="41"/>
        <end position="69"/>
    </location>
</feature>
<organism evidence="8 9">
    <name type="scientific">Bacillus salipaludis</name>
    <dbReference type="NCBI Taxonomy" id="2547811"/>
    <lineage>
        <taxon>Bacteria</taxon>
        <taxon>Bacillati</taxon>
        <taxon>Bacillota</taxon>
        <taxon>Bacilli</taxon>
        <taxon>Bacillales</taxon>
        <taxon>Bacillaceae</taxon>
        <taxon>Bacillus</taxon>
    </lineage>
</organism>
<dbReference type="AlphaFoldDB" id="A0A4R5VTT4"/>
<dbReference type="Pfam" id="PF01943">
    <property type="entry name" value="Polysacc_synt"/>
    <property type="match status" value="1"/>
</dbReference>
<dbReference type="PANTHER" id="PTHR30250">
    <property type="entry name" value="PST FAMILY PREDICTED COLANIC ACID TRANSPORTER"/>
    <property type="match status" value="1"/>
</dbReference>
<feature type="transmembrane region" description="Helical" evidence="6">
    <location>
        <begin position="216"/>
        <end position="237"/>
    </location>
</feature>
<dbReference type="RefSeq" id="WP_133334129.1">
    <property type="nucleotide sequence ID" value="NZ_JAVGVR010000001.1"/>
</dbReference>
<evidence type="ECO:0000256" key="1">
    <source>
        <dbReference type="ARBA" id="ARBA00004651"/>
    </source>
</evidence>
<protein>
    <submittedName>
        <fullName evidence="7">Oligosaccharide flippase family protein</fullName>
    </submittedName>
    <submittedName>
        <fullName evidence="8">Sugar translocase</fullName>
    </submittedName>
</protein>
<comment type="caution">
    <text evidence="8">The sequence shown here is derived from an EMBL/GenBank/DDBJ whole genome shotgun (WGS) entry which is preliminary data.</text>
</comment>
<evidence type="ECO:0000256" key="3">
    <source>
        <dbReference type="ARBA" id="ARBA00022692"/>
    </source>
</evidence>
<keyword evidence="2" id="KW-1003">Cell membrane</keyword>
<feature type="transmembrane region" description="Helical" evidence="6">
    <location>
        <begin position="440"/>
        <end position="456"/>
    </location>
</feature>
<sequence length="485" mass="53890">MVNPKKNSITKNIIHLFYSTALSSVLNAVALIILASYLHSYYYGMFSVVLAFAMIMGYFTDAGLSTIVLREGSKKEVDTSILISSYVKVRLVLLAATFLCGFLIIHLSHSGNPELIRTAYFLIIPMVIGIALQSIGTTYFQLMEKMQYYGLIRIVSAVGLVLTLSAGMIFRINPLMICTLYGISYFVAGIFGLYLVHKNVQICLSGPFHKGLLQNLGSFTLGGLLFVLLPQLGPLVLEKTMSLKDVGVFAVAYRIPQALQQISFIVAGAYYPVMFRSFNNNFLDDHLRHNLALIKIISLVGMALTIPFYYMSGYVIHLLFGEKWIDAAFPLKILSVILTFQAINIALADGLTTRGLQLNRTIVQFISAFSGVFVYMSMSQSFGVSGAAFAGVMIEVIALLGYWICIPNRWIMAKKVIIPYLSFFAICLGSIDYFLDSLPLLATGLNFILLVFVVLIDKESMEKINRYLKTAGFNHYWKSKKTEGG</sequence>
<evidence type="ECO:0000256" key="4">
    <source>
        <dbReference type="ARBA" id="ARBA00022989"/>
    </source>
</evidence>
<feature type="transmembrane region" description="Helical" evidence="6">
    <location>
        <begin position="331"/>
        <end position="349"/>
    </location>
</feature>
<gene>
    <name evidence="8" type="ORF">E2K98_10205</name>
    <name evidence="7" type="ORF">RCG21_28020</name>
</gene>
<feature type="transmembrane region" description="Helical" evidence="6">
    <location>
        <begin position="12"/>
        <end position="35"/>
    </location>
</feature>
<dbReference type="InterPro" id="IPR002797">
    <property type="entry name" value="Polysacc_synth"/>
</dbReference>
<comment type="subcellular location">
    <subcellularLocation>
        <location evidence="1">Cell membrane</location>
        <topology evidence="1">Multi-pass membrane protein</topology>
    </subcellularLocation>
</comment>
<dbReference type="PANTHER" id="PTHR30250:SF11">
    <property type="entry name" value="O-ANTIGEN TRANSPORTER-RELATED"/>
    <property type="match status" value="1"/>
</dbReference>